<dbReference type="Gene3D" id="3.30.250.10">
    <property type="entry name" value="RecA protein, C-terminal domain"/>
    <property type="match status" value="1"/>
</dbReference>
<evidence type="ECO:0000256" key="7">
    <source>
        <dbReference type="ARBA" id="ARBA00023236"/>
    </source>
</evidence>
<evidence type="ECO:0000259" key="9">
    <source>
        <dbReference type="PROSITE" id="PS50163"/>
    </source>
</evidence>
<evidence type="ECO:0000256" key="8">
    <source>
        <dbReference type="ARBA" id="ARBA00033319"/>
    </source>
</evidence>
<dbReference type="InterPro" id="IPR023400">
    <property type="entry name" value="RecA_C_sf"/>
</dbReference>
<dbReference type="PANTHER" id="PTHR45900">
    <property type="entry name" value="RECA"/>
    <property type="match status" value="1"/>
</dbReference>
<evidence type="ECO:0000256" key="5">
    <source>
        <dbReference type="ARBA" id="ARBA00023125"/>
    </source>
</evidence>
<dbReference type="Gene3D" id="3.40.50.300">
    <property type="entry name" value="P-loop containing nucleotide triphosphate hydrolases"/>
    <property type="match status" value="1"/>
</dbReference>
<dbReference type="SUPFAM" id="SSF52540">
    <property type="entry name" value="P-loop containing nucleoside triphosphate hydrolases"/>
    <property type="match status" value="1"/>
</dbReference>
<evidence type="ECO:0000313" key="11">
    <source>
        <dbReference type="Proteomes" id="UP001230426"/>
    </source>
</evidence>
<accession>A0ABT9RMA8</accession>
<dbReference type="Proteomes" id="UP001230426">
    <property type="component" value="Unassembled WGS sequence"/>
</dbReference>
<dbReference type="PROSITE" id="PS50163">
    <property type="entry name" value="RECA_3"/>
    <property type="match status" value="1"/>
</dbReference>
<reference evidence="10 11" key="1">
    <citation type="submission" date="2023-07" db="EMBL/GenBank/DDBJ databases">
        <title>Sequencing the genomes of 1000 actinobacteria strains.</title>
        <authorList>
            <person name="Klenk H.-P."/>
        </authorList>
    </citation>
    <scope>NUCLEOTIDE SEQUENCE [LARGE SCALE GENOMIC DNA]</scope>
    <source>
        <strain evidence="10 11">DSM 44109</strain>
    </source>
</reference>
<keyword evidence="6" id="KW-0233">DNA recombination</keyword>
<name>A0ABT9RMA8_9ACTN</name>
<evidence type="ECO:0000256" key="1">
    <source>
        <dbReference type="ARBA" id="ARBA00009391"/>
    </source>
</evidence>
<evidence type="ECO:0000256" key="4">
    <source>
        <dbReference type="ARBA" id="ARBA00022840"/>
    </source>
</evidence>
<organism evidence="10 11">
    <name type="scientific">Streptosporangium brasiliense</name>
    <dbReference type="NCBI Taxonomy" id="47480"/>
    <lineage>
        <taxon>Bacteria</taxon>
        <taxon>Bacillati</taxon>
        <taxon>Actinomycetota</taxon>
        <taxon>Actinomycetes</taxon>
        <taxon>Streptosporangiales</taxon>
        <taxon>Streptosporangiaceae</taxon>
        <taxon>Streptosporangium</taxon>
    </lineage>
</organism>
<proteinExistence type="inferred from homology"/>
<evidence type="ECO:0000256" key="2">
    <source>
        <dbReference type="ARBA" id="ARBA00015553"/>
    </source>
</evidence>
<dbReference type="SUPFAM" id="SSF54752">
    <property type="entry name" value="RecA protein, C-terminal domain"/>
    <property type="match status" value="1"/>
</dbReference>
<keyword evidence="7" id="KW-0742">SOS response</keyword>
<dbReference type="InterPro" id="IPR013765">
    <property type="entry name" value="DNA_recomb/repair_RecA"/>
</dbReference>
<sequence length="358" mass="39121">MTLAPEAAALIAKINKEHGEGAIVAGTDMVLGARFTTGSLGLDVILGGGWPGNQWVEVIGKESQGKTAIVLKTIAANQRLNPAFVALWIAAEHYDADQAKALGVDNSRVIVVPTQDMEFAYETMLRFAESKSVDAIVLDSYPALIPSEEAEKTMEDAVVALGARLTGKFFRKAGAATKRAMNGEERPILGIIINQYRDQIGGFSPHGVPQTTPGGKAKNYFFYTRVEVKRDEFIDESRPGKGKTRVGQVIKVRTIKHKAGPPQQVATVDFFFRDAPVLGFSRGDYDTVKELLTYGLLYDLIVRRGAYYTVGERRWGPGKEKLLDDLREDAELQGQLRADILAAAARPDHENLKDTADA</sequence>
<dbReference type="PRINTS" id="PR00142">
    <property type="entry name" value="RECA"/>
</dbReference>
<protein>
    <recommendedName>
        <fullName evidence="2">Protein RecA</fullName>
    </recommendedName>
    <alternativeName>
        <fullName evidence="8">Recombinase A</fullName>
    </alternativeName>
</protein>
<dbReference type="InterPro" id="IPR049428">
    <property type="entry name" value="RecA-like_N"/>
</dbReference>
<evidence type="ECO:0000256" key="6">
    <source>
        <dbReference type="ARBA" id="ARBA00023172"/>
    </source>
</evidence>
<dbReference type="RefSeq" id="WP_306876349.1">
    <property type="nucleotide sequence ID" value="NZ_JAUSRB010000004.1"/>
</dbReference>
<dbReference type="EMBL" id="JAUSRB010000004">
    <property type="protein sequence ID" value="MDP9870433.1"/>
    <property type="molecule type" value="Genomic_DNA"/>
</dbReference>
<keyword evidence="11" id="KW-1185">Reference proteome</keyword>
<keyword evidence="5" id="KW-0238">DNA-binding</keyword>
<keyword evidence="3" id="KW-0547">Nucleotide-binding</keyword>
<dbReference type="InterPro" id="IPR049261">
    <property type="entry name" value="RecA-like_C"/>
</dbReference>
<comment type="caution">
    <text evidence="10">The sequence shown here is derived from an EMBL/GenBank/DDBJ whole genome shotgun (WGS) entry which is preliminary data.</text>
</comment>
<keyword evidence="4" id="KW-0067">ATP-binding</keyword>
<dbReference type="Pfam" id="PF00154">
    <property type="entry name" value="RecA_N"/>
    <property type="match status" value="1"/>
</dbReference>
<dbReference type="InterPro" id="IPR027417">
    <property type="entry name" value="P-loop_NTPase"/>
</dbReference>
<feature type="domain" description="RecA family profile 2" evidence="9">
    <location>
        <begin position="203"/>
        <end position="282"/>
    </location>
</feature>
<gene>
    <name evidence="10" type="ORF">J2S55_009771</name>
</gene>
<dbReference type="PANTHER" id="PTHR45900:SF1">
    <property type="entry name" value="MITOCHONDRIAL DNA REPAIR PROTEIN RECA HOMOLOG-RELATED"/>
    <property type="match status" value="1"/>
</dbReference>
<dbReference type="Pfam" id="PF21096">
    <property type="entry name" value="RecA_C"/>
    <property type="match status" value="1"/>
</dbReference>
<keyword evidence="7" id="KW-0227">DNA damage</keyword>
<evidence type="ECO:0000313" key="10">
    <source>
        <dbReference type="EMBL" id="MDP9870433.1"/>
    </source>
</evidence>
<dbReference type="InterPro" id="IPR020587">
    <property type="entry name" value="RecA_monomer-monomer_interface"/>
</dbReference>
<evidence type="ECO:0000256" key="3">
    <source>
        <dbReference type="ARBA" id="ARBA00022741"/>
    </source>
</evidence>
<comment type="similarity">
    <text evidence="1">Belongs to the RecA family.</text>
</comment>